<comment type="caution">
    <text evidence="2">The sequence shown here is derived from an EMBL/GenBank/DDBJ whole genome shotgun (WGS) entry which is preliminary data.</text>
</comment>
<protein>
    <submittedName>
        <fullName evidence="2">Uncharacterized protein</fullName>
    </submittedName>
</protein>
<feature type="region of interest" description="Disordered" evidence="1">
    <location>
        <begin position="1"/>
        <end position="193"/>
    </location>
</feature>
<feature type="non-terminal residue" evidence="2">
    <location>
        <position position="1"/>
    </location>
</feature>
<dbReference type="Proteomes" id="UP000626109">
    <property type="component" value="Unassembled WGS sequence"/>
</dbReference>
<accession>A0A813IFW8</accession>
<organism evidence="2 3">
    <name type="scientific">Polarella glacialis</name>
    <name type="common">Dinoflagellate</name>
    <dbReference type="NCBI Taxonomy" id="89957"/>
    <lineage>
        <taxon>Eukaryota</taxon>
        <taxon>Sar</taxon>
        <taxon>Alveolata</taxon>
        <taxon>Dinophyceae</taxon>
        <taxon>Suessiales</taxon>
        <taxon>Suessiaceae</taxon>
        <taxon>Polarella</taxon>
    </lineage>
</organism>
<feature type="compositionally biased region" description="Acidic residues" evidence="1">
    <location>
        <begin position="108"/>
        <end position="120"/>
    </location>
</feature>
<feature type="compositionally biased region" description="Low complexity" evidence="1">
    <location>
        <begin position="126"/>
        <end position="141"/>
    </location>
</feature>
<feature type="compositionally biased region" description="Basic and acidic residues" evidence="1">
    <location>
        <begin position="91"/>
        <end position="107"/>
    </location>
</feature>
<proteinExistence type="predicted"/>
<evidence type="ECO:0000313" key="2">
    <source>
        <dbReference type="EMBL" id="CAE8649287.1"/>
    </source>
</evidence>
<evidence type="ECO:0000313" key="3">
    <source>
        <dbReference type="Proteomes" id="UP000626109"/>
    </source>
</evidence>
<name>A0A813IFW8_POLGL</name>
<dbReference type="EMBL" id="CAJNNW010007465">
    <property type="protein sequence ID" value="CAE8649287.1"/>
    <property type="molecule type" value="Genomic_DNA"/>
</dbReference>
<evidence type="ECO:0000256" key="1">
    <source>
        <dbReference type="SAM" id="MobiDB-lite"/>
    </source>
</evidence>
<dbReference type="AlphaFoldDB" id="A0A813IFW8"/>
<reference evidence="2" key="1">
    <citation type="submission" date="2021-02" db="EMBL/GenBank/DDBJ databases">
        <authorList>
            <person name="Dougan E. K."/>
            <person name="Rhodes N."/>
            <person name="Thang M."/>
            <person name="Chan C."/>
        </authorList>
    </citation>
    <scope>NUCLEOTIDE SEQUENCE</scope>
</reference>
<gene>
    <name evidence="2" type="ORF">PGLA2088_LOCUS7283</name>
</gene>
<sequence>MAELGQLLTPGVRPNRVASGEIFGKPLINRGTSSEFEDPGPSRRHLQDPQLKSIPKQRPKPQPAGLGRWDDSAPQLAFRLMRSMSSEDGGSSDRDSVVSDFRQTERREEEEEQVEEDVVPDELPRSSNSGGSSSSGPYLSSEQITSPISMPAVPEASDLHSDHDSPSLFSSVQPSIVRRASAGKIDTPLAPLP</sequence>